<dbReference type="InterPro" id="IPR049492">
    <property type="entry name" value="BD-FAE-like_dom"/>
</dbReference>
<protein>
    <submittedName>
        <fullName evidence="3">Alpha/beta hydrolase</fullName>
    </submittedName>
</protein>
<dbReference type="KEGG" id="smag:AN936_01270"/>
<organism evidence="3 4">
    <name type="scientific">Sphingopyxis macrogoltabida</name>
    <name type="common">Sphingomonas macrogoltabidus</name>
    <dbReference type="NCBI Taxonomy" id="33050"/>
    <lineage>
        <taxon>Bacteria</taxon>
        <taxon>Pseudomonadati</taxon>
        <taxon>Pseudomonadota</taxon>
        <taxon>Alphaproteobacteria</taxon>
        <taxon>Sphingomonadales</taxon>
        <taxon>Sphingomonadaceae</taxon>
        <taxon>Sphingopyxis</taxon>
    </lineage>
</organism>
<name>A0A0N9UUF2_SPHMC</name>
<evidence type="ECO:0000313" key="3">
    <source>
        <dbReference type="EMBL" id="ALH79052.1"/>
    </source>
</evidence>
<dbReference type="Gene3D" id="3.40.50.1820">
    <property type="entry name" value="alpha/beta hydrolase"/>
    <property type="match status" value="1"/>
</dbReference>
<dbReference type="InterPro" id="IPR050300">
    <property type="entry name" value="GDXG_lipolytic_enzyme"/>
</dbReference>
<dbReference type="ESTHER" id="sphmc-a0a0n9uuf2">
    <property type="family name" value="BD-FAE"/>
</dbReference>
<evidence type="ECO:0000313" key="4">
    <source>
        <dbReference type="Proteomes" id="UP000058074"/>
    </source>
</evidence>
<evidence type="ECO:0000256" key="1">
    <source>
        <dbReference type="ARBA" id="ARBA00022801"/>
    </source>
</evidence>
<proteinExistence type="predicted"/>
<dbReference type="PATRIC" id="fig|33050.5.peg.265"/>
<dbReference type="InterPro" id="IPR029058">
    <property type="entry name" value="AB_hydrolase_fold"/>
</dbReference>
<dbReference type="Pfam" id="PF20434">
    <property type="entry name" value="BD-FAE"/>
    <property type="match status" value="1"/>
</dbReference>
<dbReference type="PANTHER" id="PTHR48081:SF9">
    <property type="entry name" value="CARBOXYLESTERASE"/>
    <property type="match status" value="1"/>
</dbReference>
<gene>
    <name evidence="3" type="ORF">AN936_01270</name>
</gene>
<sequence length="314" mass="33133">MAKREAKGRRLIKILIVVGLLILLFGGGGRMILAGGAKSLNLGDRLLGDGDGATLQVAGQPYGPGPRNMLNIWVPTGTQKTDRLPVIVWLYGGGWYSGARDDYGFAGRAFAKQGFVVVIPDYRIVPEGHWPDFLQDSAAAVAWTEKHIAAYGGDPGRIALAGHSAGAYNAVMLTLDPQWMAGAGSDASAIRGVAALAGPYDFLPFEKGGRADVAMGDIRPAERTQPIQFVRADAPPLWLGHGTADTVVRVRNSQNLAAAMHKVGGAATLRTYEGLSHNDLVMALTGPLAYKGPILAEATDFLRGATARRLPPAS</sequence>
<dbReference type="AlphaFoldDB" id="A0A0N9UUF2"/>
<reference evidence="3 4" key="1">
    <citation type="journal article" date="2015" name="Genome Announc.">
        <title>Complete Genome Sequence of Polypropylene Glycol- and Polyethylene Glycol-Degrading Sphingopyxis macrogoltabida Strain EY-1.</title>
        <authorList>
            <person name="Ohtsubo Y."/>
            <person name="Nagata Y."/>
            <person name="Numata M."/>
            <person name="Tsuchikane K."/>
            <person name="Hosoyama A."/>
            <person name="Yamazoe A."/>
            <person name="Tsuda M."/>
            <person name="Fujita N."/>
            <person name="Kawai F."/>
        </authorList>
    </citation>
    <scope>NUCLEOTIDE SEQUENCE [LARGE SCALE GENOMIC DNA]</scope>
    <source>
        <strain evidence="3 4">EY-1</strain>
    </source>
</reference>
<dbReference type="GO" id="GO:0016787">
    <property type="term" value="F:hydrolase activity"/>
    <property type="evidence" value="ECO:0007669"/>
    <property type="project" value="UniProtKB-KW"/>
</dbReference>
<feature type="domain" description="BD-FAE-like" evidence="2">
    <location>
        <begin position="70"/>
        <end position="259"/>
    </location>
</feature>
<dbReference type="SUPFAM" id="SSF53474">
    <property type="entry name" value="alpha/beta-Hydrolases"/>
    <property type="match status" value="1"/>
</dbReference>
<dbReference type="EMBL" id="CP012700">
    <property type="protein sequence ID" value="ALH79052.1"/>
    <property type="molecule type" value="Genomic_DNA"/>
</dbReference>
<dbReference type="Proteomes" id="UP000058074">
    <property type="component" value="Chromosome"/>
</dbReference>
<evidence type="ECO:0000259" key="2">
    <source>
        <dbReference type="Pfam" id="PF20434"/>
    </source>
</evidence>
<dbReference type="PANTHER" id="PTHR48081">
    <property type="entry name" value="AB HYDROLASE SUPERFAMILY PROTEIN C4A8.06C"/>
    <property type="match status" value="1"/>
</dbReference>
<keyword evidence="1 3" id="KW-0378">Hydrolase</keyword>
<accession>A0A0N9UUF2</accession>
<dbReference type="RefSeq" id="WP_234715704.1">
    <property type="nucleotide sequence ID" value="NZ_CP012700.1"/>
</dbReference>